<gene>
    <name evidence="2" type="ORF">CEXT_739091</name>
</gene>
<name>A0AAV4R7K2_CAEEX</name>
<proteinExistence type="predicted"/>
<keyword evidence="3" id="KW-1185">Reference proteome</keyword>
<dbReference type="Proteomes" id="UP001054945">
    <property type="component" value="Unassembled WGS sequence"/>
</dbReference>
<feature type="compositionally biased region" description="Polar residues" evidence="1">
    <location>
        <begin position="68"/>
        <end position="81"/>
    </location>
</feature>
<evidence type="ECO:0000256" key="1">
    <source>
        <dbReference type="SAM" id="MobiDB-lite"/>
    </source>
</evidence>
<organism evidence="2 3">
    <name type="scientific">Caerostris extrusa</name>
    <name type="common">Bark spider</name>
    <name type="synonym">Caerostris bankana</name>
    <dbReference type="NCBI Taxonomy" id="172846"/>
    <lineage>
        <taxon>Eukaryota</taxon>
        <taxon>Metazoa</taxon>
        <taxon>Ecdysozoa</taxon>
        <taxon>Arthropoda</taxon>
        <taxon>Chelicerata</taxon>
        <taxon>Arachnida</taxon>
        <taxon>Araneae</taxon>
        <taxon>Araneomorphae</taxon>
        <taxon>Entelegynae</taxon>
        <taxon>Araneoidea</taxon>
        <taxon>Araneidae</taxon>
        <taxon>Caerostris</taxon>
    </lineage>
</organism>
<feature type="region of interest" description="Disordered" evidence="1">
    <location>
        <begin position="17"/>
        <end position="50"/>
    </location>
</feature>
<feature type="region of interest" description="Disordered" evidence="1">
    <location>
        <begin position="65"/>
        <end position="97"/>
    </location>
</feature>
<reference evidence="2 3" key="1">
    <citation type="submission" date="2021-06" db="EMBL/GenBank/DDBJ databases">
        <title>Caerostris extrusa draft genome.</title>
        <authorList>
            <person name="Kono N."/>
            <person name="Arakawa K."/>
        </authorList>
    </citation>
    <scope>NUCLEOTIDE SEQUENCE [LARGE SCALE GENOMIC DNA]</scope>
</reference>
<dbReference type="AlphaFoldDB" id="A0AAV4R7K2"/>
<dbReference type="EMBL" id="BPLR01007366">
    <property type="protein sequence ID" value="GIY16367.1"/>
    <property type="molecule type" value="Genomic_DNA"/>
</dbReference>
<evidence type="ECO:0000313" key="3">
    <source>
        <dbReference type="Proteomes" id="UP001054945"/>
    </source>
</evidence>
<accession>A0AAV4R7K2</accession>
<comment type="caution">
    <text evidence="2">The sequence shown here is derived from an EMBL/GenBank/DDBJ whole genome shotgun (WGS) entry which is preliminary data.</text>
</comment>
<evidence type="ECO:0000313" key="2">
    <source>
        <dbReference type="EMBL" id="GIY16367.1"/>
    </source>
</evidence>
<sequence>MIYLSRESVNNFPNRKRIISSIPNPTSQPPFIQENPSSPSKNPITGIPAEGKEFQCHPVTADLISEPLKQNSVKPFSTKGRNNGVDGTNDETPRIERHQQTMRITTTTAADNTQSPLALTNIDWCEP</sequence>
<protein>
    <submittedName>
        <fullName evidence="2">Uncharacterized protein</fullName>
    </submittedName>
</protein>
<feature type="compositionally biased region" description="Polar residues" evidence="1">
    <location>
        <begin position="34"/>
        <end position="43"/>
    </location>
</feature>